<dbReference type="GO" id="GO:0009086">
    <property type="term" value="P:methionine biosynthetic process"/>
    <property type="evidence" value="ECO:0007669"/>
    <property type="project" value="UniProtKB-KW"/>
</dbReference>
<evidence type="ECO:0000256" key="18">
    <source>
        <dbReference type="RuleBase" id="RU000579"/>
    </source>
</evidence>
<feature type="binding site" evidence="17">
    <location>
        <position position="190"/>
    </location>
    <ligand>
        <name>L-homoserine</name>
        <dbReference type="ChEBI" id="CHEBI:57476"/>
    </ligand>
</feature>
<reference evidence="21 22" key="1">
    <citation type="journal article" date="2015" name="Genome Announc.">
        <title>Expanding the biotechnology potential of lactobacilli through comparative genomics of 213 strains and associated genera.</title>
        <authorList>
            <person name="Sun Z."/>
            <person name="Harris H.M."/>
            <person name="McCann A."/>
            <person name="Guo C."/>
            <person name="Argimon S."/>
            <person name="Zhang W."/>
            <person name="Yang X."/>
            <person name="Jeffery I.B."/>
            <person name="Cooney J.C."/>
            <person name="Kagawa T.F."/>
            <person name="Liu W."/>
            <person name="Song Y."/>
            <person name="Salvetti E."/>
            <person name="Wrobel A."/>
            <person name="Rasinkangas P."/>
            <person name="Parkhill J."/>
            <person name="Rea M.C."/>
            <person name="O'Sullivan O."/>
            <person name="Ritari J."/>
            <person name="Douillard F.P."/>
            <person name="Paul Ross R."/>
            <person name="Yang R."/>
            <person name="Briner A.E."/>
            <person name="Felis G.E."/>
            <person name="de Vos W.M."/>
            <person name="Barrangou R."/>
            <person name="Klaenhammer T.R."/>
            <person name="Caufield P.W."/>
            <person name="Cui Y."/>
            <person name="Zhang H."/>
            <person name="O'Toole P.W."/>
        </authorList>
    </citation>
    <scope>NUCLEOTIDE SEQUENCE [LARGE SCALE GENOMIC DNA]</scope>
    <source>
        <strain evidence="21 22">DSM 21116</strain>
    </source>
</reference>
<keyword evidence="13" id="KW-0915">Sodium</keyword>
<evidence type="ECO:0000256" key="15">
    <source>
        <dbReference type="ARBA" id="ARBA00048841"/>
    </source>
</evidence>
<dbReference type="InterPro" id="IPR045865">
    <property type="entry name" value="ACT-like_dom_sf"/>
</dbReference>
<dbReference type="InterPro" id="IPR016204">
    <property type="entry name" value="HDH"/>
</dbReference>
<evidence type="ECO:0000256" key="1">
    <source>
        <dbReference type="ARBA" id="ARBA00001920"/>
    </source>
</evidence>
<dbReference type="Gene3D" id="3.40.50.720">
    <property type="entry name" value="NAD(P)-binding Rossmann-like Domain"/>
    <property type="match status" value="1"/>
</dbReference>
<dbReference type="Pfam" id="PF00742">
    <property type="entry name" value="Homoserine_dh"/>
    <property type="match status" value="1"/>
</dbReference>
<feature type="binding site" evidence="17">
    <location>
        <begin position="9"/>
        <end position="16"/>
    </location>
    <ligand>
        <name>NADP(+)</name>
        <dbReference type="ChEBI" id="CHEBI:58349"/>
    </ligand>
</feature>
<evidence type="ECO:0000313" key="22">
    <source>
        <dbReference type="Proteomes" id="UP000051131"/>
    </source>
</evidence>
<dbReference type="InterPro" id="IPR002912">
    <property type="entry name" value="ACT_dom"/>
</dbReference>
<evidence type="ECO:0000256" key="7">
    <source>
        <dbReference type="ARBA" id="ARBA00022605"/>
    </source>
</evidence>
<evidence type="ECO:0000256" key="2">
    <source>
        <dbReference type="ARBA" id="ARBA00005056"/>
    </source>
</evidence>
<dbReference type="SUPFAM" id="SSF55347">
    <property type="entry name" value="Glyceraldehyde-3-phosphate dehydrogenase-like, C-terminal domain"/>
    <property type="match status" value="1"/>
</dbReference>
<keyword evidence="10 17" id="KW-0521">NADP</keyword>
<evidence type="ECO:0000256" key="3">
    <source>
        <dbReference type="ARBA" id="ARBA00005062"/>
    </source>
</evidence>
<dbReference type="UniPathway" id="UPA00050">
    <property type="reaction ID" value="UER00063"/>
</dbReference>
<dbReference type="InterPro" id="IPR019811">
    <property type="entry name" value="HDH_CS"/>
</dbReference>
<gene>
    <name evidence="21" type="ORF">FC80_GL001570</name>
</gene>
<evidence type="ECO:0000256" key="12">
    <source>
        <dbReference type="ARBA" id="ARBA00023027"/>
    </source>
</evidence>
<comment type="caution">
    <text evidence="21">The sequence shown here is derived from an EMBL/GenBank/DDBJ whole genome shotgun (WGS) entry which is preliminary data.</text>
</comment>
<evidence type="ECO:0000256" key="17">
    <source>
        <dbReference type="PIRSR" id="PIRSR000098-2"/>
    </source>
</evidence>
<evidence type="ECO:0000256" key="10">
    <source>
        <dbReference type="ARBA" id="ARBA00022857"/>
    </source>
</evidence>
<evidence type="ECO:0000256" key="8">
    <source>
        <dbReference type="ARBA" id="ARBA00022697"/>
    </source>
</evidence>
<proteinExistence type="inferred from homology"/>
<dbReference type="EC" id="1.1.1.3" evidence="5 18"/>
<keyword evidence="8 18" id="KW-0791">Threonine biosynthesis</keyword>
<dbReference type="InterPro" id="IPR001342">
    <property type="entry name" value="HDH_cat"/>
</dbReference>
<dbReference type="Gene3D" id="3.30.70.260">
    <property type="match status" value="1"/>
</dbReference>
<dbReference type="PIRSF" id="PIRSF000098">
    <property type="entry name" value="Homoser_dehydrog"/>
    <property type="match status" value="1"/>
</dbReference>
<evidence type="ECO:0000256" key="19">
    <source>
        <dbReference type="RuleBase" id="RU004171"/>
    </source>
</evidence>
<comment type="catalytic activity">
    <reaction evidence="15">
        <text>L-homoserine + NADP(+) = L-aspartate 4-semialdehyde + NADPH + H(+)</text>
        <dbReference type="Rhea" id="RHEA:15761"/>
        <dbReference type="ChEBI" id="CHEBI:15378"/>
        <dbReference type="ChEBI" id="CHEBI:57476"/>
        <dbReference type="ChEBI" id="CHEBI:57783"/>
        <dbReference type="ChEBI" id="CHEBI:58349"/>
        <dbReference type="ChEBI" id="CHEBI:537519"/>
        <dbReference type="EC" id="1.1.1.3"/>
    </reaction>
    <physiologicalReaction direction="right-to-left" evidence="15">
        <dbReference type="Rhea" id="RHEA:15763"/>
    </physiologicalReaction>
</comment>
<dbReference type="PATRIC" id="fig|1423729.3.peg.1592"/>
<dbReference type="Gene3D" id="3.30.360.10">
    <property type="entry name" value="Dihydrodipicolinate Reductase, domain 2"/>
    <property type="match status" value="1"/>
</dbReference>
<dbReference type="GO" id="GO:0009088">
    <property type="term" value="P:threonine biosynthetic process"/>
    <property type="evidence" value="ECO:0007669"/>
    <property type="project" value="UniProtKB-UniPathway"/>
</dbReference>
<evidence type="ECO:0000256" key="13">
    <source>
        <dbReference type="ARBA" id="ARBA00023053"/>
    </source>
</evidence>
<evidence type="ECO:0000256" key="16">
    <source>
        <dbReference type="PIRSR" id="PIRSR000098-1"/>
    </source>
</evidence>
<dbReference type="Pfam" id="PF03447">
    <property type="entry name" value="NAD_binding_3"/>
    <property type="match status" value="1"/>
</dbReference>
<dbReference type="STRING" id="1423729.FC80_GL001570"/>
<evidence type="ECO:0000256" key="14">
    <source>
        <dbReference type="ARBA" id="ARBA00023167"/>
    </source>
</evidence>
<keyword evidence="12" id="KW-0520">NAD</keyword>
<name>A0A0R2CX87_9LACO</name>
<evidence type="ECO:0000256" key="9">
    <source>
        <dbReference type="ARBA" id="ARBA00022723"/>
    </source>
</evidence>
<dbReference type="SUPFAM" id="SSF51735">
    <property type="entry name" value="NAD(P)-binding Rossmann-fold domains"/>
    <property type="match status" value="1"/>
</dbReference>
<dbReference type="CDD" id="cd04881">
    <property type="entry name" value="ACT_HSDH-Hom"/>
    <property type="match status" value="1"/>
</dbReference>
<dbReference type="InterPro" id="IPR036291">
    <property type="entry name" value="NAD(P)-bd_dom_sf"/>
</dbReference>
<dbReference type="UniPathway" id="UPA00051">
    <property type="reaction ID" value="UER00465"/>
</dbReference>
<comment type="pathway">
    <text evidence="3 18">Amino-acid biosynthesis; L-methionine biosynthesis via de novo pathway; L-homoserine from L-aspartate: step 3/3.</text>
</comment>
<feature type="binding site" evidence="17">
    <location>
        <position position="105"/>
    </location>
    <ligand>
        <name>NADPH</name>
        <dbReference type="ChEBI" id="CHEBI:57783"/>
    </ligand>
</feature>
<dbReference type="OrthoDB" id="9808167at2"/>
<organism evidence="21 22">
    <name type="scientific">Liquorilactobacillus cacaonum DSM 21116</name>
    <dbReference type="NCBI Taxonomy" id="1423729"/>
    <lineage>
        <taxon>Bacteria</taxon>
        <taxon>Bacillati</taxon>
        <taxon>Bacillota</taxon>
        <taxon>Bacilli</taxon>
        <taxon>Lactobacillales</taxon>
        <taxon>Lactobacillaceae</taxon>
        <taxon>Liquorilactobacillus</taxon>
    </lineage>
</organism>
<keyword evidence="9" id="KW-0479">Metal-binding</keyword>
<protein>
    <recommendedName>
        <fullName evidence="6 18">Homoserine dehydrogenase</fullName>
        <ecNumber evidence="5 18">1.1.1.3</ecNumber>
    </recommendedName>
</protein>
<dbReference type="PANTHER" id="PTHR43331">
    <property type="entry name" value="HOMOSERINE DEHYDROGENASE"/>
    <property type="match status" value="1"/>
</dbReference>
<evidence type="ECO:0000259" key="20">
    <source>
        <dbReference type="PROSITE" id="PS51671"/>
    </source>
</evidence>
<keyword evidence="22" id="KW-1185">Reference proteome</keyword>
<keyword evidence="7 18" id="KW-0028">Amino-acid biosynthesis</keyword>
<dbReference type="PANTHER" id="PTHR43331:SF1">
    <property type="entry name" value="HOMOSERINE DEHYDROGENASE"/>
    <property type="match status" value="1"/>
</dbReference>
<comment type="cofactor">
    <cofactor evidence="1">
        <name>a metal cation</name>
        <dbReference type="ChEBI" id="CHEBI:25213"/>
    </cofactor>
</comment>
<dbReference type="PROSITE" id="PS51671">
    <property type="entry name" value="ACT"/>
    <property type="match status" value="1"/>
</dbReference>
<dbReference type="FunFam" id="3.40.50.720:FF:000062">
    <property type="entry name" value="Homoserine dehydrogenase"/>
    <property type="match status" value="1"/>
</dbReference>
<dbReference type="EMBL" id="AYZE01000005">
    <property type="protein sequence ID" value="KRM92633.1"/>
    <property type="molecule type" value="Genomic_DNA"/>
</dbReference>
<sequence length="427" mass="46533">MQVVNVGVLGLGTVGSGVVRLLKDHASKISNITGRKLVVKTIVVHNLDKKRDIDLTGIKVTNDIEEIINDEEINIVVEVMGTVATAKRYIELLLSAGKHIITANKDLIATYGSELAELADKNNCDLFYEASVAGGIPILRTIVNSFAADRIIEVKGIVNGTTNYILTKMSQNNMPFSEALKSAQELGFAEPNPTNDIEGIDAAYKMIILTQFAFGINVTLDDIEVEGINGIDLADIKEAKNLGYNIKLLGIAKLVNDRISVNVGPVLVPETQPLSAVQNENNAVLVTGAAVGETMFYGPGAGELPTANSVLSDIIAVTKDIVLETAGNRFNDFSREGKQALPEEVRYPYYISLKVKDQPGQMLKITEVMTKLNASFHLIIQSEYDDTYARVVMTTHEMSQKQIKEIIIGIEDLENINVIASYKILPE</sequence>
<evidence type="ECO:0000313" key="21">
    <source>
        <dbReference type="EMBL" id="KRM92633.1"/>
    </source>
</evidence>
<evidence type="ECO:0000256" key="11">
    <source>
        <dbReference type="ARBA" id="ARBA00023002"/>
    </source>
</evidence>
<accession>A0A0R2CX87</accession>
<dbReference type="Proteomes" id="UP000051131">
    <property type="component" value="Unassembled WGS sequence"/>
</dbReference>
<dbReference type="FunFam" id="3.30.360.10:FF:000005">
    <property type="entry name" value="Homoserine dehydrogenase"/>
    <property type="match status" value="1"/>
</dbReference>
<dbReference type="GO" id="GO:0004412">
    <property type="term" value="F:homoserine dehydrogenase activity"/>
    <property type="evidence" value="ECO:0007669"/>
    <property type="project" value="UniProtKB-EC"/>
</dbReference>
<comment type="pathway">
    <text evidence="2 18">Amino-acid biosynthesis; L-threonine biosynthesis; L-threonine from L-aspartate: step 3/5.</text>
</comment>
<feature type="domain" description="ACT" evidence="20">
    <location>
        <begin position="350"/>
        <end position="427"/>
    </location>
</feature>
<evidence type="ECO:0000256" key="5">
    <source>
        <dbReference type="ARBA" id="ARBA00013213"/>
    </source>
</evidence>
<dbReference type="InterPro" id="IPR005106">
    <property type="entry name" value="Asp/hSer_DH_NAD-bd"/>
</dbReference>
<dbReference type="GO" id="GO:0046872">
    <property type="term" value="F:metal ion binding"/>
    <property type="evidence" value="ECO:0007669"/>
    <property type="project" value="UniProtKB-KW"/>
</dbReference>
<dbReference type="GO" id="GO:0050661">
    <property type="term" value="F:NADP binding"/>
    <property type="evidence" value="ECO:0007669"/>
    <property type="project" value="InterPro"/>
</dbReference>
<dbReference type="AlphaFoldDB" id="A0A0R2CX87"/>
<keyword evidence="14 18" id="KW-0486">Methionine biosynthesis</keyword>
<dbReference type="RefSeq" id="WP_057828233.1">
    <property type="nucleotide sequence ID" value="NZ_AYZE01000005.1"/>
</dbReference>
<dbReference type="SUPFAM" id="SSF55021">
    <property type="entry name" value="ACT-like"/>
    <property type="match status" value="1"/>
</dbReference>
<comment type="similarity">
    <text evidence="4 19">Belongs to the homoserine dehydrogenase family.</text>
</comment>
<dbReference type="PROSITE" id="PS01042">
    <property type="entry name" value="HOMOSER_DHGENASE"/>
    <property type="match status" value="1"/>
</dbReference>
<feature type="active site" description="Proton donor" evidence="16">
    <location>
        <position position="205"/>
    </location>
</feature>
<keyword evidence="11 18" id="KW-0560">Oxidoreductase</keyword>
<evidence type="ECO:0000256" key="6">
    <source>
        <dbReference type="ARBA" id="ARBA00013376"/>
    </source>
</evidence>
<dbReference type="NCBIfam" id="NF004976">
    <property type="entry name" value="PRK06349.1"/>
    <property type="match status" value="1"/>
</dbReference>
<evidence type="ECO:0000256" key="4">
    <source>
        <dbReference type="ARBA" id="ARBA00006753"/>
    </source>
</evidence>